<dbReference type="EMBL" id="JBCLPP010000038">
    <property type="protein sequence ID" value="MEY8246262.1"/>
    <property type="molecule type" value="Genomic_DNA"/>
</dbReference>
<evidence type="ECO:0000256" key="2">
    <source>
        <dbReference type="ARBA" id="ARBA00022475"/>
    </source>
</evidence>
<dbReference type="InterPro" id="IPR052159">
    <property type="entry name" value="Competence_DNA_uptake"/>
</dbReference>
<evidence type="ECO:0000313" key="8">
    <source>
        <dbReference type="EMBL" id="MEY8246262.1"/>
    </source>
</evidence>
<evidence type="ECO:0000256" key="5">
    <source>
        <dbReference type="ARBA" id="ARBA00023136"/>
    </source>
</evidence>
<reference evidence="8 9" key="1">
    <citation type="submission" date="2024-03" db="EMBL/GenBank/DDBJ databases">
        <title>Mouse gut bacterial collection (mGBC) of GemPharmatech.</title>
        <authorList>
            <person name="He Y."/>
            <person name="Dong L."/>
            <person name="Wu D."/>
            <person name="Gao X."/>
            <person name="Lin Z."/>
        </authorList>
    </citation>
    <scope>NUCLEOTIDE SEQUENCE [LARGE SCALE GENOMIC DNA]</scope>
    <source>
        <strain evidence="8 9">54-13</strain>
    </source>
</reference>
<comment type="caution">
    <text evidence="8">The sequence shown here is derived from an EMBL/GenBank/DDBJ whole genome shotgun (WGS) entry which is preliminary data.</text>
</comment>
<feature type="transmembrane region" description="Helical" evidence="6">
    <location>
        <begin position="274"/>
        <end position="292"/>
    </location>
</feature>
<name>A0ABV4D2R9_9BACT</name>
<dbReference type="PANTHER" id="PTHR30619:SF1">
    <property type="entry name" value="RECOMBINATION PROTEIN 2"/>
    <property type="match status" value="1"/>
</dbReference>
<proteinExistence type="predicted"/>
<keyword evidence="5 6" id="KW-0472">Membrane</keyword>
<evidence type="ECO:0000256" key="6">
    <source>
        <dbReference type="SAM" id="Phobius"/>
    </source>
</evidence>
<dbReference type="RefSeq" id="WP_121698224.1">
    <property type="nucleotide sequence ID" value="NZ_JBCLPP010000038.1"/>
</dbReference>
<feature type="transmembrane region" description="Helical" evidence="6">
    <location>
        <begin position="171"/>
        <end position="196"/>
    </location>
</feature>
<dbReference type="Pfam" id="PF03772">
    <property type="entry name" value="Competence"/>
    <property type="match status" value="1"/>
</dbReference>
<sequence length="602" mass="66786">MVTVIIIAAVLYTPPPAIVEKEIYHGIVEQNKTNDSGQHLTVKASLPGGKHATILLTYPTVSTQVSPGDSISFMSTLNQPKPPDLYENDYAATLRRNGIEYTAFVRPDNLNITGRNTSLYWQIRRLRPIIGDILKRSDLNASSCEFLIAILTGDSSILPEATRTRFSSSGVAHVLALSGLHVGVIAIILSIVMFPLRMAGNRHISTAIIIIALCGYAVMTGLSPSVTRSVIMASTIGIGFMLRRRYSSFNALLLAVIVILFFDPLALFKPGFQLSFSAVASILIFSVPVYRIKIKNRLLYYIISLFTVTVAATLGTAMISAYHFHTFPCYFILANIPIIILLPFILSGGIIILFAEATGIDCHIVCQAVDCLYSIIDGITHSIANLPGATIKNIHFSGWTIIPYFATLTTLALSIFYRQRIWYFLSSAFIIMTAVTLLATAPRYPEEEFFITRATYETSAMYRYGKEAVLITTAAPQNTSSVIFAHQRRFSDYLSSRDADSLRIAPDTLITGSMKRIGNVLCYNDVTYHFISTDSFTSTGFVDYAIVCRGFKGDILDIARIISPDTILLSNDLHPRRHDRYLDSLRIHNIPHRSLKKYKNAK</sequence>
<dbReference type="NCBIfam" id="TIGR00360">
    <property type="entry name" value="ComEC_N-term"/>
    <property type="match status" value="1"/>
</dbReference>
<feature type="transmembrane region" description="Helical" evidence="6">
    <location>
        <begin position="421"/>
        <end position="441"/>
    </location>
</feature>
<keyword evidence="2" id="KW-1003">Cell membrane</keyword>
<evidence type="ECO:0000313" key="9">
    <source>
        <dbReference type="Proteomes" id="UP001565200"/>
    </source>
</evidence>
<feature type="transmembrane region" description="Helical" evidence="6">
    <location>
        <begin position="396"/>
        <end position="415"/>
    </location>
</feature>
<evidence type="ECO:0000256" key="1">
    <source>
        <dbReference type="ARBA" id="ARBA00004651"/>
    </source>
</evidence>
<feature type="transmembrane region" description="Helical" evidence="6">
    <location>
        <begin position="249"/>
        <end position="268"/>
    </location>
</feature>
<accession>A0ABV4D2R9</accession>
<dbReference type="PANTHER" id="PTHR30619">
    <property type="entry name" value="DNA INTERNALIZATION/COMPETENCE PROTEIN COMEC/REC2"/>
    <property type="match status" value="1"/>
</dbReference>
<dbReference type="Proteomes" id="UP001565200">
    <property type="component" value="Unassembled WGS sequence"/>
</dbReference>
<evidence type="ECO:0000256" key="4">
    <source>
        <dbReference type="ARBA" id="ARBA00022989"/>
    </source>
</evidence>
<evidence type="ECO:0000259" key="7">
    <source>
        <dbReference type="Pfam" id="PF03772"/>
    </source>
</evidence>
<feature type="domain" description="ComEC/Rec2-related protein" evidence="7">
    <location>
        <begin position="150"/>
        <end position="414"/>
    </location>
</feature>
<evidence type="ECO:0000256" key="3">
    <source>
        <dbReference type="ARBA" id="ARBA00022692"/>
    </source>
</evidence>
<keyword evidence="4 6" id="KW-1133">Transmembrane helix</keyword>
<feature type="transmembrane region" description="Helical" evidence="6">
    <location>
        <begin position="330"/>
        <end position="355"/>
    </location>
</feature>
<dbReference type="InterPro" id="IPR004477">
    <property type="entry name" value="ComEC_N"/>
</dbReference>
<feature type="transmembrane region" description="Helical" evidence="6">
    <location>
        <begin position="299"/>
        <end position="324"/>
    </location>
</feature>
<comment type="subcellular location">
    <subcellularLocation>
        <location evidence="1">Cell membrane</location>
        <topology evidence="1">Multi-pass membrane protein</topology>
    </subcellularLocation>
</comment>
<organism evidence="8 9">
    <name type="scientific">Heminiphilus faecis</name>
    <dbReference type="NCBI Taxonomy" id="2601703"/>
    <lineage>
        <taxon>Bacteria</taxon>
        <taxon>Pseudomonadati</taxon>
        <taxon>Bacteroidota</taxon>
        <taxon>Bacteroidia</taxon>
        <taxon>Bacteroidales</taxon>
        <taxon>Muribaculaceae</taxon>
        <taxon>Heminiphilus</taxon>
    </lineage>
</organism>
<feature type="transmembrane region" description="Helical" evidence="6">
    <location>
        <begin position="203"/>
        <end position="219"/>
    </location>
</feature>
<keyword evidence="9" id="KW-1185">Reference proteome</keyword>
<keyword evidence="3 6" id="KW-0812">Transmembrane</keyword>
<protein>
    <submittedName>
        <fullName evidence="8">ComEC/Rec2 family competence protein</fullName>
    </submittedName>
</protein>
<gene>
    <name evidence="8" type="ORF">AAK873_11645</name>
</gene>